<name>A0A0A9XUM1_LYGHE</name>
<sequence>QCRHIWQTIELVCYGLKVSNFLLAAQALAQTCLQYLQRTEGGIADSLSSYEPATVPPDVTGISEETDDSYIVTVKNSINNNVQLSVKTLHSNDARDILVVLVPRTTQVTHCLIESTQVHDVGTLREIRFEEINSQAIELVEPPP</sequence>
<evidence type="ECO:0000313" key="1">
    <source>
        <dbReference type="EMBL" id="JAG20960.1"/>
    </source>
</evidence>
<evidence type="ECO:0000313" key="2">
    <source>
        <dbReference type="EMBL" id="JAG20962.1"/>
    </source>
</evidence>
<protein>
    <submittedName>
        <fullName evidence="1">Putative DNA repair helicase ercc3</fullName>
    </submittedName>
</protein>
<dbReference type="EMBL" id="GBHO01022644">
    <property type="protein sequence ID" value="JAG20960.1"/>
    <property type="molecule type" value="Transcribed_RNA"/>
</dbReference>
<keyword evidence="1" id="KW-0067">ATP-binding</keyword>
<keyword evidence="1" id="KW-0378">Hydrolase</keyword>
<dbReference type="AlphaFoldDB" id="A0A0A9XUM1"/>
<keyword evidence="1" id="KW-0547">Nucleotide-binding</keyword>
<accession>A0A0A9XUM1</accession>
<dbReference type="GO" id="GO:0004386">
    <property type="term" value="F:helicase activity"/>
    <property type="evidence" value="ECO:0007669"/>
    <property type="project" value="UniProtKB-KW"/>
</dbReference>
<gene>
    <name evidence="1" type="primary">ercc3_1</name>
    <name evidence="2" type="synonym">ercc3_0</name>
    <name evidence="2" type="ORF">CM83_35204</name>
    <name evidence="1" type="ORF">CM83_35205</name>
</gene>
<reference evidence="1" key="2">
    <citation type="submission" date="2014-07" db="EMBL/GenBank/DDBJ databases">
        <authorList>
            <person name="Hull J."/>
        </authorList>
    </citation>
    <scope>NUCLEOTIDE SEQUENCE</scope>
</reference>
<reference evidence="1" key="1">
    <citation type="journal article" date="2014" name="PLoS ONE">
        <title>Transcriptome-Based Identification of ABC Transporters in the Western Tarnished Plant Bug Lygus hesperus.</title>
        <authorList>
            <person name="Hull J.J."/>
            <person name="Chaney K."/>
            <person name="Geib S.M."/>
            <person name="Fabrick J.A."/>
            <person name="Brent C.S."/>
            <person name="Walsh D."/>
            <person name="Lavine L.C."/>
        </authorList>
    </citation>
    <scope>NUCLEOTIDE SEQUENCE</scope>
</reference>
<feature type="non-terminal residue" evidence="1">
    <location>
        <position position="1"/>
    </location>
</feature>
<proteinExistence type="predicted"/>
<dbReference type="EMBL" id="GBHO01022642">
    <property type="protein sequence ID" value="JAG20962.1"/>
    <property type="molecule type" value="Transcribed_RNA"/>
</dbReference>
<keyword evidence="1" id="KW-0347">Helicase</keyword>
<organism evidence="1">
    <name type="scientific">Lygus hesperus</name>
    <name type="common">Western plant bug</name>
    <dbReference type="NCBI Taxonomy" id="30085"/>
    <lineage>
        <taxon>Eukaryota</taxon>
        <taxon>Metazoa</taxon>
        <taxon>Ecdysozoa</taxon>
        <taxon>Arthropoda</taxon>
        <taxon>Hexapoda</taxon>
        <taxon>Insecta</taxon>
        <taxon>Pterygota</taxon>
        <taxon>Neoptera</taxon>
        <taxon>Paraneoptera</taxon>
        <taxon>Hemiptera</taxon>
        <taxon>Heteroptera</taxon>
        <taxon>Panheteroptera</taxon>
        <taxon>Cimicomorpha</taxon>
        <taxon>Miridae</taxon>
        <taxon>Mirini</taxon>
        <taxon>Lygus</taxon>
    </lineage>
</organism>